<name>A0A7V8U7V2_9SPHN</name>
<accession>A0A7V8U7V2</accession>
<protein>
    <submittedName>
        <fullName evidence="1">Uncharacterized protein</fullName>
    </submittedName>
</protein>
<dbReference type="Proteomes" id="UP000589292">
    <property type="component" value="Unassembled WGS sequence"/>
</dbReference>
<evidence type="ECO:0000313" key="1">
    <source>
        <dbReference type="EMBL" id="MBA1373956.1"/>
    </source>
</evidence>
<organism evidence="1 2">
    <name type="scientific">Sphingomonas ursincola</name>
    <dbReference type="NCBI Taxonomy" id="56361"/>
    <lineage>
        <taxon>Bacteria</taxon>
        <taxon>Pseudomonadati</taxon>
        <taxon>Pseudomonadota</taxon>
        <taxon>Alphaproteobacteria</taxon>
        <taxon>Sphingomonadales</taxon>
        <taxon>Sphingomonadaceae</taxon>
        <taxon>Sphingomonas</taxon>
    </lineage>
</organism>
<comment type="caution">
    <text evidence="1">The sequence shown here is derived from an EMBL/GenBank/DDBJ whole genome shotgun (WGS) entry which is preliminary data.</text>
</comment>
<keyword evidence="2" id="KW-1185">Reference proteome</keyword>
<sequence>MVHHNFIDLQPLPSRSAEKLRPGRARLRRPMASPRISPKIRRWRCFGPQELPCSHLNLANRTTLRLFSVVAVHDAGHLHLVGGGTVSFRQYARQNLAETVHTRRIIALRTAFFQTVRLRDSLGNGLLLSPFRRVP</sequence>
<dbReference type="AlphaFoldDB" id="A0A7V8U7V2"/>
<dbReference type="EMBL" id="VDES01000002">
    <property type="protein sequence ID" value="MBA1373956.1"/>
    <property type="molecule type" value="Genomic_DNA"/>
</dbReference>
<proteinExistence type="predicted"/>
<dbReference type="RefSeq" id="WP_181266961.1">
    <property type="nucleotide sequence ID" value="NZ_BAAAGB010000001.1"/>
</dbReference>
<gene>
    <name evidence="1" type="ORF">FG486_06360</name>
</gene>
<reference evidence="1 2" key="1">
    <citation type="journal article" date="1994" name="Int. J. Syst. Bacteriol.">
        <title>Phylogenetic positions of novel aerobic, bacteriochlorophyll a-containing bacteria and description of Roseococcus thiosulfatophilus gen. nov., sp. nov., Erythromicrobium ramosum gen. nov., sp. nov., and Erythrobacter litoralis sp. nov.</title>
        <authorList>
            <person name="Yurkov V."/>
            <person name="Stackebrandt E."/>
            <person name="Holmes A."/>
            <person name="Fuerst J.A."/>
            <person name="Hugenholtz P."/>
            <person name="Golecki J."/>
            <person name="Gad'on N."/>
            <person name="Gorlenko V.M."/>
            <person name="Kompantseva E.I."/>
            <person name="Drews G."/>
        </authorList>
    </citation>
    <scope>NUCLEOTIDE SEQUENCE [LARGE SCALE GENOMIC DNA]</scope>
    <source>
        <strain evidence="1 2">KR-99</strain>
    </source>
</reference>
<evidence type="ECO:0000313" key="2">
    <source>
        <dbReference type="Proteomes" id="UP000589292"/>
    </source>
</evidence>